<organism evidence="2 3">
    <name type="scientific">Mycobacterium aquaticum</name>
    <dbReference type="NCBI Taxonomy" id="1927124"/>
    <lineage>
        <taxon>Bacteria</taxon>
        <taxon>Bacillati</taxon>
        <taxon>Actinomycetota</taxon>
        <taxon>Actinomycetes</taxon>
        <taxon>Mycobacteriales</taxon>
        <taxon>Mycobacteriaceae</taxon>
        <taxon>Mycobacterium</taxon>
    </lineage>
</organism>
<protein>
    <recommendedName>
        <fullName evidence="1">Chorismate-utilising enzyme C-terminal domain-containing protein</fullName>
    </recommendedName>
</protein>
<dbReference type="PANTHER" id="PTHR11236">
    <property type="entry name" value="AMINOBENZOATE/ANTHRANILATE SYNTHASE"/>
    <property type="match status" value="1"/>
</dbReference>
<dbReference type="Pfam" id="PF00425">
    <property type="entry name" value="Chorismate_bind"/>
    <property type="match status" value="1"/>
</dbReference>
<keyword evidence="3" id="KW-1185">Reference proteome</keyword>
<gene>
    <name evidence="2" type="ORF">BST13_02910</name>
</gene>
<evidence type="ECO:0000259" key="1">
    <source>
        <dbReference type="Pfam" id="PF00425"/>
    </source>
</evidence>
<dbReference type="GO" id="GO:0000162">
    <property type="term" value="P:L-tryptophan biosynthetic process"/>
    <property type="evidence" value="ECO:0007669"/>
    <property type="project" value="TreeGrafter"/>
</dbReference>
<dbReference type="OrthoDB" id="3518032at2"/>
<proteinExistence type="predicted"/>
<dbReference type="GO" id="GO:0046820">
    <property type="term" value="F:4-amino-4-deoxychorismate synthase activity"/>
    <property type="evidence" value="ECO:0007669"/>
    <property type="project" value="TreeGrafter"/>
</dbReference>
<dbReference type="InterPro" id="IPR015890">
    <property type="entry name" value="Chorismate_C"/>
</dbReference>
<dbReference type="SUPFAM" id="SSF56322">
    <property type="entry name" value="ADC synthase"/>
    <property type="match status" value="1"/>
</dbReference>
<feature type="domain" description="Chorismate-utilising enzyme C-terminal" evidence="1">
    <location>
        <begin position="154"/>
        <end position="401"/>
    </location>
</feature>
<dbReference type="Gene3D" id="3.60.120.10">
    <property type="entry name" value="Anthranilate synthase"/>
    <property type="match status" value="1"/>
</dbReference>
<comment type="caution">
    <text evidence="2">The sequence shown here is derived from an EMBL/GenBank/DDBJ whole genome shotgun (WGS) entry which is preliminary data.</text>
</comment>
<dbReference type="InterPro" id="IPR005801">
    <property type="entry name" value="ADC_synthase"/>
</dbReference>
<dbReference type="InterPro" id="IPR019999">
    <property type="entry name" value="Anth_synth_I-like"/>
</dbReference>
<name>A0A1X0BA85_9MYCO</name>
<dbReference type="AlphaFoldDB" id="A0A1X0BA85"/>
<dbReference type="Proteomes" id="UP000192448">
    <property type="component" value="Unassembled WGS sequence"/>
</dbReference>
<evidence type="ECO:0000313" key="2">
    <source>
        <dbReference type="EMBL" id="ORA39230.1"/>
    </source>
</evidence>
<dbReference type="EMBL" id="MVHF01000002">
    <property type="protein sequence ID" value="ORA39230.1"/>
    <property type="molecule type" value="Genomic_DNA"/>
</dbReference>
<dbReference type="NCBIfam" id="NF004530">
    <property type="entry name" value="PRK05877.1"/>
    <property type="match status" value="1"/>
</dbReference>
<reference evidence="2 3" key="1">
    <citation type="submission" date="2017-02" db="EMBL/GenBank/DDBJ databases">
        <title>The new phylogeny of genus Mycobacterium.</title>
        <authorList>
            <person name="Tortoli E."/>
            <person name="Trovato A."/>
            <person name="Cirillo D.M."/>
        </authorList>
    </citation>
    <scope>NUCLEOTIDE SEQUENCE [LARGE SCALE GENOMIC DNA]</scope>
    <source>
        <strain evidence="2 3">RW6</strain>
    </source>
</reference>
<sequence>MARTLLGRGNAPEAVLRALHDRARRLALPPPAALSGRWFGVRAVLAPSLAVEMVPTDQFMTANRPAPNTYSEGLAIGGGWIGSVQYPAHADAPLLTQAGWTDEVLIFDGSHWWHETLSAQSRADDYRYLFINSASRIPSGQARPWRIQWATPDRRRHRENVLACLNAIRCGEIYQACIGTNYTGQLRGRAVDVYCDAVTTTGPARAAYFEGPAGTVVSLSPELFLRRRGCLVTSSPIKGTAPKTASPEKLARSEKDIAENVMITDLVRNDLGKLAETGSVRVTNLLEIVAAPAVWHLVSTIEAHLDPDMPNSALIAATFPPASVTGTPKRRAQQLIASWEQQPRGHYCGAIGMASPIAGMELNVAIRTIEFASDGGCRLGVGGGITIDSDPDAEWDECVIKGSSIVNL</sequence>
<accession>A0A1X0BA85</accession>
<evidence type="ECO:0000313" key="3">
    <source>
        <dbReference type="Proteomes" id="UP000192448"/>
    </source>
</evidence>
<dbReference type="PRINTS" id="PR00095">
    <property type="entry name" value="ANTSNTHASEI"/>
</dbReference>
<dbReference type="RefSeq" id="WP_083160426.1">
    <property type="nucleotide sequence ID" value="NZ_MVHF01000002.1"/>
</dbReference>
<dbReference type="PANTHER" id="PTHR11236:SF50">
    <property type="entry name" value="AMINODEOXYCHORISMATE SYNTHASE COMPONENT 1"/>
    <property type="match status" value="1"/>
</dbReference>
<dbReference type="STRING" id="1927124.BST13_02910"/>